<dbReference type="OrthoDB" id="9451331at2759"/>
<feature type="compositionally biased region" description="Basic residues" evidence="1">
    <location>
        <begin position="247"/>
        <end position="256"/>
    </location>
</feature>
<feature type="compositionally biased region" description="Basic residues" evidence="1">
    <location>
        <begin position="395"/>
        <end position="404"/>
    </location>
</feature>
<dbReference type="Proteomes" id="UP000001811">
    <property type="component" value="Chromosome 6"/>
</dbReference>
<reference evidence="3" key="3">
    <citation type="submission" date="2025-09" db="UniProtKB">
        <authorList>
            <consortium name="Ensembl"/>
        </authorList>
    </citation>
    <scope>IDENTIFICATION</scope>
    <source>
        <strain evidence="3">Thorbecke</strain>
    </source>
</reference>
<proteinExistence type="predicted"/>
<dbReference type="GeneTree" id="ENSGT00500000044955"/>
<dbReference type="STRING" id="9986.ENSOCUP00000022842"/>
<feature type="region of interest" description="Disordered" evidence="1">
    <location>
        <begin position="231"/>
        <end position="349"/>
    </location>
</feature>
<evidence type="ECO:0000313" key="4">
    <source>
        <dbReference type="Proteomes" id="UP000001811"/>
    </source>
</evidence>
<keyword evidence="4" id="KW-1185">Reference proteome</keyword>
<dbReference type="Pfam" id="PF15477">
    <property type="entry name" value="SMAP"/>
    <property type="match status" value="1"/>
</dbReference>
<protein>
    <submittedName>
        <fullName evidence="3">Lysine rich nucleolar protein 1</fullName>
    </submittedName>
</protein>
<evidence type="ECO:0000313" key="3">
    <source>
        <dbReference type="Ensembl" id="ENSOCUP00000022842.2"/>
    </source>
</evidence>
<dbReference type="InParanoid" id="G1U0G2"/>
<evidence type="ECO:0000256" key="1">
    <source>
        <dbReference type="SAM" id="MobiDB-lite"/>
    </source>
</evidence>
<feature type="compositionally biased region" description="Basic and acidic residues" evidence="1">
    <location>
        <begin position="318"/>
        <end position="330"/>
    </location>
</feature>
<feature type="compositionally biased region" description="Basic residues" evidence="1">
    <location>
        <begin position="331"/>
        <end position="342"/>
    </location>
</feature>
<dbReference type="eggNOG" id="ENOG502S1WB">
    <property type="taxonomic scope" value="Eukaryota"/>
</dbReference>
<reference evidence="3 4" key="1">
    <citation type="journal article" date="2011" name="Nature">
        <title>A high-resolution map of human evolutionary constraint using 29 mammals.</title>
        <authorList>
            <person name="Lindblad-Toh K."/>
            <person name="Garber M."/>
            <person name="Zuk O."/>
            <person name="Lin M.F."/>
            <person name="Parker B.J."/>
            <person name="Washietl S."/>
            <person name="Kheradpour P."/>
            <person name="Ernst J."/>
            <person name="Jordan G."/>
            <person name="Mauceli E."/>
            <person name="Ward L.D."/>
            <person name="Lowe C.B."/>
            <person name="Holloway A.K."/>
            <person name="Clamp M."/>
            <person name="Gnerre S."/>
            <person name="Alfoldi J."/>
            <person name="Beal K."/>
            <person name="Chang J."/>
            <person name="Clawson H."/>
            <person name="Cuff J."/>
            <person name="Di Palma F."/>
            <person name="Fitzgerald S."/>
            <person name="Flicek P."/>
            <person name="Guttman M."/>
            <person name="Hubisz M.J."/>
            <person name="Jaffe D.B."/>
            <person name="Jungreis I."/>
            <person name="Kent W.J."/>
            <person name="Kostka D."/>
            <person name="Lara M."/>
            <person name="Martins A.L."/>
            <person name="Massingham T."/>
            <person name="Moltke I."/>
            <person name="Raney B.J."/>
            <person name="Rasmussen M.D."/>
            <person name="Robinson J."/>
            <person name="Stark A."/>
            <person name="Vilella A.J."/>
            <person name="Wen J."/>
            <person name="Xie X."/>
            <person name="Zody M.C."/>
            <person name="Baldwin J."/>
            <person name="Bloom T."/>
            <person name="Chin C.W."/>
            <person name="Heiman D."/>
            <person name="Nicol R."/>
            <person name="Nusbaum C."/>
            <person name="Young S."/>
            <person name="Wilkinson J."/>
            <person name="Worley K.C."/>
            <person name="Kovar C.L."/>
            <person name="Muzny D.M."/>
            <person name="Gibbs R.A."/>
            <person name="Cree A."/>
            <person name="Dihn H.H."/>
            <person name="Fowler G."/>
            <person name="Jhangiani S."/>
            <person name="Joshi V."/>
            <person name="Lee S."/>
            <person name="Lewis L.R."/>
            <person name="Nazareth L.V."/>
            <person name="Okwuonu G."/>
            <person name="Santibanez J."/>
            <person name="Warren W.C."/>
            <person name="Mardis E.R."/>
            <person name="Weinstock G.M."/>
            <person name="Wilson R.K."/>
            <person name="Delehaunty K."/>
            <person name="Dooling D."/>
            <person name="Fronik C."/>
            <person name="Fulton L."/>
            <person name="Fulton B."/>
            <person name="Graves T."/>
            <person name="Minx P."/>
            <person name="Sodergren E."/>
            <person name="Birney E."/>
            <person name="Margulies E.H."/>
            <person name="Herrero J."/>
            <person name="Green E.D."/>
            <person name="Haussler D."/>
            <person name="Siepel A."/>
            <person name="Goldman N."/>
            <person name="Pollard K.S."/>
            <person name="Pedersen J.S."/>
            <person name="Lander E.S."/>
            <person name="Kellis M."/>
        </authorList>
    </citation>
    <scope>NUCLEOTIDE SEQUENCE [LARGE SCALE GENOMIC DNA]</scope>
    <source>
        <strain evidence="3 4">Thorbecke inbred</strain>
    </source>
</reference>
<feature type="region of interest" description="Disordered" evidence="1">
    <location>
        <begin position="369"/>
        <end position="491"/>
    </location>
</feature>
<dbReference type="InterPro" id="IPR028124">
    <property type="entry name" value="SMAP_dom"/>
</dbReference>
<dbReference type="Bgee" id="ENSOCUG00000023516">
    <property type="expression patterns" value="Expressed in autopod skin and 19 other cell types or tissues"/>
</dbReference>
<feature type="region of interest" description="Disordered" evidence="1">
    <location>
        <begin position="523"/>
        <end position="544"/>
    </location>
</feature>
<dbReference type="RefSeq" id="XP_051703423.1">
    <property type="nucleotide sequence ID" value="XM_051847463.2"/>
</dbReference>
<name>G1U0G2_RABIT</name>
<feature type="region of interest" description="Disordered" evidence="1">
    <location>
        <begin position="574"/>
        <end position="594"/>
    </location>
</feature>
<dbReference type="PANTHER" id="PTHR22426">
    <property type="entry name" value="ARGININE_SERINE-RICH COILED-COIL PROTEIN 2"/>
    <property type="match status" value="1"/>
</dbReference>
<dbReference type="CTD" id="400506"/>
<gene>
    <name evidence="3" type="primary">KNOP1</name>
</gene>
<sequence length="642" mass="70076">MKSGGWGLRSRTGSFASLATRQSAAGGRAAQPGARLFPPLGIAQRPPTSAAWRTEAARLPPSSASPGCLPSQICSHRFLPGGGGSVTCPSDTGRSGDTDDTVSAGVRVVPDESAELSGSSRWPLRLGICRGAAMDAVSTATAFASWQRPGRNWMSRGRASEWKLTSGSRRSGLSRGGGDPRLTGMINKAPKLDLGLEFPEKKKKKKKKLVKEAETRYSVLSIDPCFVAASPRRSGAQGQAPEVPLVVKKKKKKKKSQNSALGEEPPEPELSSRAQRTKKSPSPRKQSPSHSEFLGGEKKKKRKSVVPLAVPHGLRVKVSPDPRQGEEVSRASKKPKKHKKEKKAQELGAFAVRDPWFLEVEDALRRCAAGQEGGEEQAAAGQKRKQGSSREHPVKAKKKKKKKAHQEEDTLLGQCPLSRSSESSPRRGSKKKPVRVDAPEYIPIGDGPKTPTKKKTKSKKKVGQPVLEEPALKKKKKKKRKESEVAGDLWEEEPDTDLEVVLVKKGNTDEAHIDQVRRKALQEEIDRESGKTEVSETRTGTQFGQWDTAGFENEEQKLKFLKLMGGFKNLSPSFSRPPSTLGRPNMALSKQAADSLQQGLQRDYDRALSWKYSRGAGLGFAPASDKIFYIDRNASKSVRLDD</sequence>
<dbReference type="PANTHER" id="PTHR22426:SF1">
    <property type="entry name" value="LYSINE-RICH NUCLEOLAR PROTEIN 1"/>
    <property type="match status" value="1"/>
</dbReference>
<dbReference type="EMBL" id="AAGW02057072">
    <property type="status" value="NOT_ANNOTATED_CDS"/>
    <property type="molecule type" value="Genomic_DNA"/>
</dbReference>
<accession>G1U0G2</accession>
<organism evidence="3 4">
    <name type="scientific">Oryctolagus cuniculus</name>
    <name type="common">Rabbit</name>
    <dbReference type="NCBI Taxonomy" id="9986"/>
    <lineage>
        <taxon>Eukaryota</taxon>
        <taxon>Metazoa</taxon>
        <taxon>Chordata</taxon>
        <taxon>Craniata</taxon>
        <taxon>Vertebrata</taxon>
        <taxon>Euteleostomi</taxon>
        <taxon>Mammalia</taxon>
        <taxon>Eutheria</taxon>
        <taxon>Euarchontoglires</taxon>
        <taxon>Glires</taxon>
        <taxon>Lagomorpha</taxon>
        <taxon>Leporidae</taxon>
        <taxon>Oryctolagus</taxon>
    </lineage>
</organism>
<reference evidence="3" key="2">
    <citation type="submission" date="2025-08" db="UniProtKB">
        <authorList>
            <consortium name="Ensembl"/>
        </authorList>
    </citation>
    <scope>IDENTIFICATION</scope>
    <source>
        <strain evidence="3">Thorbecke</strain>
    </source>
</reference>
<dbReference type="FunCoup" id="G1U0G2">
    <property type="interactions" value="273"/>
</dbReference>
<evidence type="ECO:0000259" key="2">
    <source>
        <dbReference type="Pfam" id="PF15477"/>
    </source>
</evidence>
<dbReference type="AlphaFoldDB" id="G1U0G2"/>
<feature type="compositionally biased region" description="Basic residues" evidence="1">
    <location>
        <begin position="451"/>
        <end position="462"/>
    </location>
</feature>
<dbReference type="Ensembl" id="ENSOCUT00000027049.2">
    <property type="protein sequence ID" value="ENSOCUP00000022842.2"/>
    <property type="gene ID" value="ENSOCUG00000023516.2"/>
</dbReference>
<feature type="domain" description="Small acidic protein-like" evidence="2">
    <location>
        <begin position="546"/>
        <end position="619"/>
    </location>
</feature>
<feature type="region of interest" description="Disordered" evidence="1">
    <location>
        <begin position="19"/>
        <end position="49"/>
    </location>
</feature>
<feature type="compositionally biased region" description="Basic and acidic residues" evidence="1">
    <location>
        <begin position="523"/>
        <end position="536"/>
    </location>
</feature>
<feature type="region of interest" description="Disordered" evidence="1">
    <location>
        <begin position="155"/>
        <end position="188"/>
    </location>
</feature>
<dbReference type="HOGENOM" id="CLU_048750_0_0_1"/>
<dbReference type="GeneID" id="100343205"/>
<feature type="compositionally biased region" description="Low complexity" evidence="1">
    <location>
        <begin position="19"/>
        <end position="35"/>
    </location>
</feature>